<dbReference type="Proteomes" id="UP001470230">
    <property type="component" value="Unassembled WGS sequence"/>
</dbReference>
<comment type="caution">
    <text evidence="1">The sequence shown here is derived from an EMBL/GenBank/DDBJ whole genome shotgun (WGS) entry which is preliminary data.</text>
</comment>
<protein>
    <recommendedName>
        <fullName evidence="4">HTH CENPB-type domain-containing protein</fullName>
    </recommendedName>
</protein>
<sequence length="162" mass="19540">MFKTSRSRTVIIILPLEMQEITHWSKEEILPPEDNEFYESFDYHLKYLKQMTLISIQNLCKLMKISTSTYYLFNSIKPIQIQSIQELPGSHKIVRDEDEIQLLGLIEFCQSTFNCIRPCEARKWLERYILETKGQNITLDRCWFYRFMQRHSEKYSILSQPE</sequence>
<dbReference type="EMBL" id="JAPFFF010000034">
    <property type="protein sequence ID" value="KAK8843821.1"/>
    <property type="molecule type" value="Genomic_DNA"/>
</dbReference>
<name>A0ABR2GIT4_9EUKA</name>
<reference evidence="1 3" key="1">
    <citation type="submission" date="2024-04" db="EMBL/GenBank/DDBJ databases">
        <title>Tritrichomonas musculus Genome.</title>
        <authorList>
            <person name="Alves-Ferreira E."/>
            <person name="Grigg M."/>
            <person name="Lorenzi H."/>
            <person name="Galac M."/>
        </authorList>
    </citation>
    <scope>NUCLEOTIDE SEQUENCE [LARGE SCALE GENOMIC DNA]</scope>
    <source>
        <strain evidence="1 3">EAF2021</strain>
    </source>
</reference>
<keyword evidence="3" id="KW-1185">Reference proteome</keyword>
<evidence type="ECO:0000313" key="2">
    <source>
        <dbReference type="EMBL" id="KAK8843821.1"/>
    </source>
</evidence>
<gene>
    <name evidence="2" type="ORF">M9Y10_024895</name>
    <name evidence="1" type="ORF">M9Y10_042321</name>
</gene>
<evidence type="ECO:0008006" key="4">
    <source>
        <dbReference type="Google" id="ProtNLM"/>
    </source>
</evidence>
<dbReference type="EMBL" id="JAPFFF010000705">
    <property type="protein sequence ID" value="KAK8833711.1"/>
    <property type="molecule type" value="Genomic_DNA"/>
</dbReference>
<organism evidence="1 3">
    <name type="scientific">Tritrichomonas musculus</name>
    <dbReference type="NCBI Taxonomy" id="1915356"/>
    <lineage>
        <taxon>Eukaryota</taxon>
        <taxon>Metamonada</taxon>
        <taxon>Parabasalia</taxon>
        <taxon>Tritrichomonadida</taxon>
        <taxon>Tritrichomonadidae</taxon>
        <taxon>Tritrichomonas</taxon>
    </lineage>
</organism>
<proteinExistence type="predicted"/>
<evidence type="ECO:0000313" key="3">
    <source>
        <dbReference type="Proteomes" id="UP001470230"/>
    </source>
</evidence>
<evidence type="ECO:0000313" key="1">
    <source>
        <dbReference type="EMBL" id="KAK8833711.1"/>
    </source>
</evidence>
<accession>A0ABR2GIT4</accession>